<organism evidence="1 2">
    <name type="scientific">Maribacter stanieri</name>
    <dbReference type="NCBI Taxonomy" id="440514"/>
    <lineage>
        <taxon>Bacteria</taxon>
        <taxon>Pseudomonadati</taxon>
        <taxon>Bacteroidota</taxon>
        <taxon>Flavobacteriia</taxon>
        <taxon>Flavobacteriales</taxon>
        <taxon>Flavobacteriaceae</taxon>
        <taxon>Maribacter</taxon>
    </lineage>
</organism>
<gene>
    <name evidence="1" type="ORF">SAMN04488010_3580</name>
</gene>
<dbReference type="AlphaFoldDB" id="A0A1I6KD16"/>
<dbReference type="RefSeq" id="WP_091905170.1">
    <property type="nucleotide sequence ID" value="NZ_FOYX01000004.1"/>
</dbReference>
<proteinExistence type="predicted"/>
<name>A0A1I6KD16_9FLAO</name>
<protein>
    <recommendedName>
        <fullName evidence="3">Lipoprotein</fullName>
    </recommendedName>
</protein>
<evidence type="ECO:0008006" key="3">
    <source>
        <dbReference type="Google" id="ProtNLM"/>
    </source>
</evidence>
<keyword evidence="2" id="KW-1185">Reference proteome</keyword>
<dbReference type="Proteomes" id="UP000199462">
    <property type="component" value="Unassembled WGS sequence"/>
</dbReference>
<dbReference type="STRING" id="440514.SAMN04488010_3580"/>
<dbReference type="EMBL" id="FOYX01000004">
    <property type="protein sequence ID" value="SFR89143.1"/>
    <property type="molecule type" value="Genomic_DNA"/>
</dbReference>
<accession>A0A1I6KD16</accession>
<evidence type="ECO:0000313" key="2">
    <source>
        <dbReference type="Proteomes" id="UP000199462"/>
    </source>
</evidence>
<reference evidence="2" key="1">
    <citation type="submission" date="2016-10" db="EMBL/GenBank/DDBJ databases">
        <authorList>
            <person name="Varghese N."/>
            <person name="Submissions S."/>
        </authorList>
    </citation>
    <scope>NUCLEOTIDE SEQUENCE [LARGE SCALE GENOMIC DNA]</scope>
    <source>
        <strain evidence="2">DSM 19891</strain>
    </source>
</reference>
<sequence>MKFKNWKKDGFVILSIITAISVFTLQSCKDNPKADSEKDVISEHKNLNGIVSEEDIESLFLLKDNSDFSIALHQILVNRHEKNPDSLNQIQWNLFLCMHLENAGQSETILTFLEEWFPDQREQVIISLTEIGAVKSAESIKLVVTILPKDGSSFFDNPTENSDRFMMTLNSLFINYPDGPMPDLYRKYAEKHRDEI</sequence>
<evidence type="ECO:0000313" key="1">
    <source>
        <dbReference type="EMBL" id="SFR89143.1"/>
    </source>
</evidence>
<dbReference type="PROSITE" id="PS51257">
    <property type="entry name" value="PROKAR_LIPOPROTEIN"/>
    <property type="match status" value="1"/>
</dbReference>